<dbReference type="Proteomes" id="UP000051181">
    <property type="component" value="Unassembled WGS sequence"/>
</dbReference>
<evidence type="ECO:0008006" key="3">
    <source>
        <dbReference type="Google" id="ProtNLM"/>
    </source>
</evidence>
<gene>
    <name evidence="1" type="ORF">FD22_GL001218</name>
</gene>
<dbReference type="AlphaFoldDB" id="A0A0R1F4W0"/>
<dbReference type="GeneID" id="65916390"/>
<proteinExistence type="predicted"/>
<protein>
    <recommendedName>
        <fullName evidence="3">Abortive phage infection protein</fullName>
    </recommendedName>
</protein>
<organism evidence="1 2">
    <name type="scientific">Loigolactobacillus coryniformis subsp. coryniformis KCTC 3167 = DSM 20001</name>
    <dbReference type="NCBI Taxonomy" id="913848"/>
    <lineage>
        <taxon>Bacteria</taxon>
        <taxon>Bacillati</taxon>
        <taxon>Bacillota</taxon>
        <taxon>Bacilli</taxon>
        <taxon>Lactobacillales</taxon>
        <taxon>Lactobacillaceae</taxon>
        <taxon>Loigolactobacillus</taxon>
    </lineage>
</organism>
<accession>A0A0R1F4W0</accession>
<name>A0A0R1F4W0_9LACO</name>
<evidence type="ECO:0000313" key="2">
    <source>
        <dbReference type="Proteomes" id="UP000051181"/>
    </source>
</evidence>
<evidence type="ECO:0000313" key="1">
    <source>
        <dbReference type="EMBL" id="KRK16622.1"/>
    </source>
</evidence>
<dbReference type="PATRIC" id="fig|913848.6.peg.1255"/>
<dbReference type="RefSeq" id="WP_003678254.1">
    <property type="nucleotide sequence ID" value="NZ_AZCN01000030.1"/>
</dbReference>
<dbReference type="EMBL" id="AZCN01000030">
    <property type="protein sequence ID" value="KRK16622.1"/>
    <property type="molecule type" value="Genomic_DNA"/>
</dbReference>
<reference evidence="1 2" key="1">
    <citation type="journal article" date="2015" name="Genome Announc.">
        <title>Expanding the biotechnology potential of lactobacilli through comparative genomics of 213 strains and associated genera.</title>
        <authorList>
            <person name="Sun Z."/>
            <person name="Harris H.M."/>
            <person name="McCann A."/>
            <person name="Guo C."/>
            <person name="Argimon S."/>
            <person name="Zhang W."/>
            <person name="Yang X."/>
            <person name="Jeffery I.B."/>
            <person name="Cooney J.C."/>
            <person name="Kagawa T.F."/>
            <person name="Liu W."/>
            <person name="Song Y."/>
            <person name="Salvetti E."/>
            <person name="Wrobel A."/>
            <person name="Rasinkangas P."/>
            <person name="Parkhill J."/>
            <person name="Rea M.C."/>
            <person name="O'Sullivan O."/>
            <person name="Ritari J."/>
            <person name="Douillard F.P."/>
            <person name="Paul Ross R."/>
            <person name="Yang R."/>
            <person name="Briner A.E."/>
            <person name="Felis G.E."/>
            <person name="de Vos W.M."/>
            <person name="Barrangou R."/>
            <person name="Klaenhammer T.R."/>
            <person name="Caufield P.W."/>
            <person name="Cui Y."/>
            <person name="Zhang H."/>
            <person name="O'Toole P.W."/>
        </authorList>
    </citation>
    <scope>NUCLEOTIDE SEQUENCE [LARGE SCALE GENOMIC DNA]</scope>
    <source>
        <strain evidence="1 2">DSM 20001</strain>
    </source>
</reference>
<sequence length="197" mass="22709">MDTLAQLEHDYPTFIYKTAQEYGLSKDEIRELSTDGTIEKLERGIYIFPGYLLDEFSLISQKFSRSVFSLVSALIIHDLTDEMPLHYDLTFPQGYHPSAASLKKYSIKARYLSKKRYLLGIETGQTENGGTVQVYSKERTLLDVWESKQIQPYIKNDALKKYLANSPAANKLKDLTEIKDKLYPNSTLLKVMEVYMQ</sequence>
<comment type="caution">
    <text evidence="1">The sequence shown here is derived from an EMBL/GenBank/DDBJ whole genome shotgun (WGS) entry which is preliminary data.</text>
</comment>